<dbReference type="InterPro" id="IPR002716">
    <property type="entry name" value="PIN_dom"/>
</dbReference>
<keyword evidence="6" id="KW-0175">Coiled coil</keyword>
<keyword evidence="3" id="KW-0963">Cytoplasm</keyword>
<keyword evidence="5" id="KW-0539">Nucleus</keyword>
<evidence type="ECO:0000256" key="6">
    <source>
        <dbReference type="SAM" id="Coils"/>
    </source>
</evidence>
<feature type="compositionally biased region" description="Basic and acidic residues" evidence="7">
    <location>
        <begin position="62"/>
        <end position="74"/>
    </location>
</feature>
<reference evidence="9 10" key="1">
    <citation type="journal article" date="2018" name="Sci. Rep.">
        <title>Genomic signatures of local adaptation to the degree of environmental predictability in rotifers.</title>
        <authorList>
            <person name="Franch-Gras L."/>
            <person name="Hahn C."/>
            <person name="Garcia-Roger E.M."/>
            <person name="Carmona M.J."/>
            <person name="Serra M."/>
            <person name="Gomez A."/>
        </authorList>
    </citation>
    <scope>NUCLEOTIDE SEQUENCE [LARGE SCALE GENOMIC DNA]</scope>
    <source>
        <strain evidence="9">HYR1</strain>
    </source>
</reference>
<dbReference type="GO" id="GO:0005737">
    <property type="term" value="C:cytoplasm"/>
    <property type="evidence" value="ECO:0007669"/>
    <property type="project" value="UniProtKB-SubCell"/>
</dbReference>
<dbReference type="SMART" id="SM00670">
    <property type="entry name" value="PINc"/>
    <property type="match status" value="1"/>
</dbReference>
<feature type="region of interest" description="Disordered" evidence="7">
    <location>
        <begin position="135"/>
        <end position="165"/>
    </location>
</feature>
<dbReference type="CDD" id="cd09885">
    <property type="entry name" value="PIN_Smg6-like"/>
    <property type="match status" value="1"/>
</dbReference>
<dbReference type="InterPro" id="IPR029060">
    <property type="entry name" value="PIN-like_dom_sf"/>
</dbReference>
<feature type="domain" description="PIN" evidence="8">
    <location>
        <begin position="890"/>
        <end position="1041"/>
    </location>
</feature>
<dbReference type="GO" id="GO:0042162">
    <property type="term" value="F:telomeric DNA binding"/>
    <property type="evidence" value="ECO:0007669"/>
    <property type="project" value="TreeGrafter"/>
</dbReference>
<dbReference type="InterPro" id="IPR045153">
    <property type="entry name" value="Est1/Ebs1-like"/>
</dbReference>
<gene>
    <name evidence="9" type="ORF">BpHYR1_001606</name>
</gene>
<evidence type="ECO:0000256" key="3">
    <source>
        <dbReference type="ARBA" id="ARBA00022490"/>
    </source>
</evidence>
<dbReference type="Pfam" id="PF10373">
    <property type="entry name" value="EST1_DNA_bind"/>
    <property type="match status" value="1"/>
</dbReference>
<feature type="coiled-coil region" evidence="6">
    <location>
        <begin position="949"/>
        <end position="976"/>
    </location>
</feature>
<dbReference type="Pfam" id="PF10374">
    <property type="entry name" value="EST1"/>
    <property type="match status" value="1"/>
</dbReference>
<keyword evidence="4" id="KW-0866">Nonsense-mediated mRNA decay</keyword>
<dbReference type="Gene3D" id="3.40.50.1010">
    <property type="entry name" value="5'-nuclease"/>
    <property type="match status" value="1"/>
</dbReference>
<evidence type="ECO:0000256" key="2">
    <source>
        <dbReference type="ARBA" id="ARBA00004496"/>
    </source>
</evidence>
<dbReference type="GO" id="GO:0070034">
    <property type="term" value="F:telomerase RNA binding"/>
    <property type="evidence" value="ECO:0007669"/>
    <property type="project" value="TreeGrafter"/>
</dbReference>
<dbReference type="GO" id="GO:0005697">
    <property type="term" value="C:telomerase holoenzyme complex"/>
    <property type="evidence" value="ECO:0007669"/>
    <property type="project" value="TreeGrafter"/>
</dbReference>
<sequence length="1073" mass="125509">MSVEKEKFDKKKSNQEMTGNNGKKKNRHPELARYQPPSSRNANNQNQTLQNTNKDLQNVKLSQEKHPEVIKPAEKSSNNPSGGLIKLDQKAIDKIINKGDQRISNDRCEAFNSDENTDSERHLIIKSDRLQKNESRTLFNPNNPDKPIHVDLKSRQGPSLKPELKKPNIIDKKNLVDNSKKKEPEIKIDPRNEELINRVSNLIKHIQPLEEKLKNMLASFQFNQFFDQFLENINQIREHLNKACTEALFAHLEMATNSNTDLNHWRCCYHLLIEALRKELNSNKSLKPPQQNYLSKCIKDYIDQGIAFYSNLMSNLEKKYFNFESSLFVDLNYYDRTLKFIDKTKNSNTQIRSKDAKYCLMAFNRIYIYLGDLERYREMIFPSQPNQRDYSLARHYYLKAIPFAPKVSRAYHQLAILAVYTKRRLDSCYYYFRCLQVPIPLTSVRQSLNSIFEEVRQKSDIIQKSINQAKLNKEKNKKNTQHKFKNRVEIWYKPSQLSKTAFQSNSSDSEQSNSESDNEIDGKYEPEEKDLSISEVNKRFMLNYLNLIGKLFTKVGMETYDEICSNMLHQFSELLKRSSSSLGKNRLLQITVINISLIEIIHRTIHSDISQARTQLSECALQLSLDMFGLIVNRFNYLIKKHPHSSLDTWNQLFPSIKVFLDWMLCSIQIWHPFPDQLRPDLGPNFNRWSILVDFFNIANKNVNLFENEKIDHDLYKIKLEEDLELAGFVPLLSLPREDYDFQNNANVNIEYVKNFLTQELVEKEKVKKRMRKCLIFAEYLCGLEKPIMKFDVVNNCYSLIEIKAEPRLETKRTISTCSSSSFKSNTNADEMAELNDTGTEISGDELNSLREKHRFLKSKVQEQQKQEKQIQSLVEANLQRQIELEIRPKFIVADTNCYIDYLNLIDLILKSNYYILILPLLVLSELEKLAKSISNLFDDSQEHAEYLQKNAKRAIEFLNSKFEKRERNIKAMTSQGSILETIQFRTEEVVKPGTNDELILGCCLHYCRDNARDYMPANKNDAIHLFRDVVLLTEDRHLRMKAHTRNVPVKNIKQFCKWSGLLVSSNVLSSRK</sequence>
<dbReference type="EMBL" id="REGN01006867">
    <property type="protein sequence ID" value="RNA08050.1"/>
    <property type="molecule type" value="Genomic_DNA"/>
</dbReference>
<feature type="compositionally biased region" description="Low complexity" evidence="7">
    <location>
        <begin position="41"/>
        <end position="58"/>
    </location>
</feature>
<feature type="region of interest" description="Disordered" evidence="7">
    <location>
        <begin position="502"/>
        <end position="528"/>
    </location>
</feature>
<dbReference type="SUPFAM" id="SSF88723">
    <property type="entry name" value="PIN domain-like"/>
    <property type="match status" value="1"/>
</dbReference>
<dbReference type="InterPro" id="IPR019458">
    <property type="entry name" value="Est1-like_N"/>
</dbReference>
<dbReference type="InterPro" id="IPR018834">
    <property type="entry name" value="DNA/RNA-bd_Est1-type"/>
</dbReference>
<dbReference type="Proteomes" id="UP000276133">
    <property type="component" value="Unassembled WGS sequence"/>
</dbReference>
<dbReference type="FunFam" id="3.40.50.1010:FF:000014">
    <property type="entry name" value="telomerase-binding protein EST1A isoform X1"/>
    <property type="match status" value="1"/>
</dbReference>
<proteinExistence type="predicted"/>
<dbReference type="AlphaFoldDB" id="A0A3M7Q9H9"/>
<evidence type="ECO:0000256" key="5">
    <source>
        <dbReference type="ARBA" id="ARBA00023242"/>
    </source>
</evidence>
<evidence type="ECO:0000256" key="4">
    <source>
        <dbReference type="ARBA" id="ARBA00023161"/>
    </source>
</evidence>
<evidence type="ECO:0000313" key="10">
    <source>
        <dbReference type="Proteomes" id="UP000276133"/>
    </source>
</evidence>
<dbReference type="OrthoDB" id="2017974at2759"/>
<dbReference type="STRING" id="10195.A0A3M7Q9H9"/>
<feature type="region of interest" description="Disordered" evidence="7">
    <location>
        <begin position="1"/>
        <end position="84"/>
    </location>
</feature>
<dbReference type="GO" id="GO:0000184">
    <property type="term" value="P:nuclear-transcribed mRNA catabolic process, nonsense-mediated decay"/>
    <property type="evidence" value="ECO:0007669"/>
    <property type="project" value="UniProtKB-KW"/>
</dbReference>
<dbReference type="SUPFAM" id="SSF48452">
    <property type="entry name" value="TPR-like"/>
    <property type="match status" value="1"/>
</dbReference>
<feature type="compositionally biased region" description="Basic and acidic residues" evidence="7">
    <location>
        <begin position="1"/>
        <end position="14"/>
    </location>
</feature>
<evidence type="ECO:0000259" key="8">
    <source>
        <dbReference type="SMART" id="SM00670"/>
    </source>
</evidence>
<accession>A0A3M7Q9H9</accession>
<protein>
    <submittedName>
        <fullName evidence="9">Telomerase-binding EST1A isoform X1</fullName>
    </submittedName>
</protein>
<dbReference type="InterPro" id="IPR011990">
    <property type="entry name" value="TPR-like_helical_dom_sf"/>
</dbReference>
<comment type="subcellular location">
    <subcellularLocation>
        <location evidence="2">Cytoplasm</location>
    </subcellularLocation>
    <subcellularLocation>
        <location evidence="1">Nucleus</location>
    </subcellularLocation>
</comment>
<evidence type="ECO:0000256" key="7">
    <source>
        <dbReference type="SAM" id="MobiDB-lite"/>
    </source>
</evidence>
<feature type="compositionally biased region" description="Low complexity" evidence="7">
    <location>
        <begin position="503"/>
        <end position="515"/>
    </location>
</feature>
<organism evidence="9 10">
    <name type="scientific">Brachionus plicatilis</name>
    <name type="common">Marine rotifer</name>
    <name type="synonym">Brachionus muelleri</name>
    <dbReference type="NCBI Taxonomy" id="10195"/>
    <lineage>
        <taxon>Eukaryota</taxon>
        <taxon>Metazoa</taxon>
        <taxon>Spiralia</taxon>
        <taxon>Gnathifera</taxon>
        <taxon>Rotifera</taxon>
        <taxon>Eurotatoria</taxon>
        <taxon>Monogononta</taxon>
        <taxon>Pseudotrocha</taxon>
        <taxon>Ploima</taxon>
        <taxon>Brachionidae</taxon>
        <taxon>Brachionus</taxon>
    </lineage>
</organism>
<dbReference type="PANTHER" id="PTHR15696">
    <property type="entry name" value="SMG-7 SUPPRESSOR WITH MORPHOLOGICAL EFFECT ON GENITALIA PROTEIN 7"/>
    <property type="match status" value="1"/>
</dbReference>
<dbReference type="Gene3D" id="1.25.40.10">
    <property type="entry name" value="Tetratricopeptide repeat domain"/>
    <property type="match status" value="1"/>
</dbReference>
<evidence type="ECO:0000256" key="1">
    <source>
        <dbReference type="ARBA" id="ARBA00004123"/>
    </source>
</evidence>
<dbReference type="PANTHER" id="PTHR15696:SF0">
    <property type="entry name" value="TELOMERASE-BINDING PROTEIN EST1A"/>
    <property type="match status" value="1"/>
</dbReference>
<dbReference type="Pfam" id="PF13638">
    <property type="entry name" value="PIN_4"/>
    <property type="match status" value="1"/>
</dbReference>
<comment type="caution">
    <text evidence="9">The sequence shown here is derived from an EMBL/GenBank/DDBJ whole genome shotgun (WGS) entry which is preliminary data.</text>
</comment>
<keyword evidence="10" id="KW-1185">Reference proteome</keyword>
<evidence type="ECO:0000313" key="9">
    <source>
        <dbReference type="EMBL" id="RNA08050.1"/>
    </source>
</evidence>
<name>A0A3M7Q9H9_BRAPC</name>